<keyword evidence="3" id="KW-0479">Metal-binding</keyword>
<evidence type="ECO:0000259" key="10">
    <source>
        <dbReference type="PROSITE" id="PS50222"/>
    </source>
</evidence>
<feature type="domain" description="EF-hand" evidence="10">
    <location>
        <begin position="320"/>
        <end position="355"/>
    </location>
</feature>
<reference evidence="11" key="3">
    <citation type="submission" date="2025-09" db="UniProtKB">
        <authorList>
            <consortium name="Ensembl"/>
        </authorList>
    </citation>
    <scope>IDENTIFICATION</scope>
</reference>
<keyword evidence="12" id="KW-1185">Reference proteome</keyword>
<sequence>KMLEREAIYAAKYKDRFPSIKSAGKLIPTGERAETCLKEITPRPVTPPVVKKFLNTTRPDPGAVRVFYGKAGDPDVASSLVHGVSTRPSLTAALLTNPSPKTLFQQKLQELREAAYSSHQKAPLGRTCNQPLGLPNGMDIEKTTFGSKTLQSVNAGEIIHPPKSHEQVEKELQEGHHLYIRSHNAYFVGEPVNRKYDWTKYSKSSRFGIATPHYNDGRNVAKSLQWLHHLQMERGAKLVTKQSDDFRERTQPQIGKVHDPIADTMNVPLNHTYGIMVRPDEFGVGYLLHHTASLDFLRGKDRKIAILNAVRQHLKKANFHNFSSLLEAFRHYDKKGNGVICKEDIQDVCRQFNLDLHPQLLESLIAFCDYDNDGRINFLEFSNFLNWKDKMPIGELEEKILTKGRNKADSAPPHSQKTLKEGIREEALAKEGDLVPAEGGIVKTPKTLPRPKTVPDNYTTSSSMVSAVVGGLSTVGYRVYGVPAVRTDLAAPRIKRVSDRTNYGDQSNAGGLIHPSLYSLKGVHEKDFFISRPKEEIACIFRNVGMDISEETFHEVWNLAAMKHPRGQVCVETFRNVLDEIQAK</sequence>
<dbReference type="HOGENOM" id="CLU_017580_0_0_1"/>
<dbReference type="Bgee" id="ENSLOCG00000006567">
    <property type="expression patterns" value="Expressed in testis and 6 other cell types or tissues"/>
</dbReference>
<dbReference type="InterPro" id="IPR057428">
    <property type="entry name" value="EFHB_EF-hand_C"/>
</dbReference>
<evidence type="ECO:0000256" key="2">
    <source>
        <dbReference type="ARBA" id="ARBA00022490"/>
    </source>
</evidence>
<dbReference type="PROSITE" id="PS00018">
    <property type="entry name" value="EF_HAND_1"/>
    <property type="match status" value="1"/>
</dbReference>
<dbReference type="EMBL" id="AHAT01018072">
    <property type="status" value="NOT_ANNOTATED_CDS"/>
    <property type="molecule type" value="Genomic_DNA"/>
</dbReference>
<reference evidence="12" key="1">
    <citation type="submission" date="2011-12" db="EMBL/GenBank/DDBJ databases">
        <title>The Draft Genome of Lepisosteus oculatus.</title>
        <authorList>
            <consortium name="The Broad Institute Genome Assembly &amp; Analysis Group"/>
            <consortium name="Computational R&amp;D Group"/>
            <consortium name="and Sequencing Platform"/>
            <person name="Di Palma F."/>
            <person name="Alfoldi J."/>
            <person name="Johnson J."/>
            <person name="Berlin A."/>
            <person name="Gnerre S."/>
            <person name="Jaffe D."/>
            <person name="MacCallum I."/>
            <person name="Young S."/>
            <person name="Walker B.J."/>
            <person name="Lander E.S."/>
            <person name="Lindblad-Toh K."/>
        </authorList>
    </citation>
    <scope>NUCLEOTIDE SEQUENCE [LARGE SCALE GENOMIC DNA]</scope>
</reference>
<dbReference type="Pfam" id="PF25325">
    <property type="entry name" value="EF-hand_EFHB_C"/>
    <property type="match status" value="1"/>
</dbReference>
<accession>W5MHR9</accession>
<evidence type="ECO:0000256" key="3">
    <source>
        <dbReference type="ARBA" id="ARBA00022723"/>
    </source>
</evidence>
<dbReference type="InParanoid" id="W5MHR9"/>
<dbReference type="AlphaFoldDB" id="W5MHR9"/>
<dbReference type="Ensembl" id="ENSLOCT00000007938.1">
    <property type="protein sequence ID" value="ENSLOCP00000007928.1"/>
    <property type="gene ID" value="ENSLOCG00000006567.1"/>
</dbReference>
<dbReference type="InterPro" id="IPR002048">
    <property type="entry name" value="EF_hand_dom"/>
</dbReference>
<dbReference type="SUPFAM" id="SSF47473">
    <property type="entry name" value="EF-hand"/>
    <property type="match status" value="1"/>
</dbReference>
<keyword evidence="5" id="KW-0106">Calcium</keyword>
<dbReference type="SMART" id="SM00054">
    <property type="entry name" value="EFh"/>
    <property type="match status" value="2"/>
</dbReference>
<keyword evidence="7" id="KW-0969">Cilium</keyword>
<evidence type="ECO:0000256" key="6">
    <source>
        <dbReference type="ARBA" id="ARBA00022846"/>
    </source>
</evidence>
<keyword evidence="6" id="KW-0282">Flagellum</keyword>
<dbReference type="CDD" id="cd00051">
    <property type="entry name" value="EFh"/>
    <property type="match status" value="1"/>
</dbReference>
<evidence type="ECO:0000256" key="5">
    <source>
        <dbReference type="ARBA" id="ARBA00022837"/>
    </source>
</evidence>
<feature type="domain" description="EF-hand" evidence="10">
    <location>
        <begin position="356"/>
        <end position="391"/>
    </location>
</feature>
<dbReference type="Proteomes" id="UP000018468">
    <property type="component" value="Linkage group LG11"/>
</dbReference>
<evidence type="ECO:0000256" key="4">
    <source>
        <dbReference type="ARBA" id="ARBA00022737"/>
    </source>
</evidence>
<dbReference type="eggNOG" id="ENOG502QV2M">
    <property type="taxonomic scope" value="Eukaryota"/>
</dbReference>
<evidence type="ECO:0000256" key="7">
    <source>
        <dbReference type="ARBA" id="ARBA00023069"/>
    </source>
</evidence>
<protein>
    <submittedName>
        <fullName evidence="11">EF-hand domain family, member B</fullName>
    </submittedName>
</protein>
<evidence type="ECO:0000256" key="1">
    <source>
        <dbReference type="ARBA" id="ARBA00004611"/>
    </source>
</evidence>
<dbReference type="GO" id="GO:0005509">
    <property type="term" value="F:calcium ion binding"/>
    <property type="evidence" value="ECO:0007669"/>
    <property type="project" value="InterPro"/>
</dbReference>
<proteinExistence type="predicted"/>
<keyword evidence="9" id="KW-0966">Cell projection</keyword>
<dbReference type="InterPro" id="IPR011992">
    <property type="entry name" value="EF-hand-dom_pair"/>
</dbReference>
<evidence type="ECO:0000256" key="9">
    <source>
        <dbReference type="ARBA" id="ARBA00023273"/>
    </source>
</evidence>
<keyword evidence="4" id="KW-0677">Repeat</keyword>
<dbReference type="OMA" id="DCIRPIY"/>
<dbReference type="PANTHER" id="PTHR12086">
    <property type="entry name" value="EF-HAND DOMAIN C-TERMINAL CONTAINING PROTEIN"/>
    <property type="match status" value="1"/>
</dbReference>
<comment type="subcellular location">
    <subcellularLocation>
        <location evidence="1">Cytoplasm</location>
        <location evidence="1">Cytoskeleton</location>
        <location evidence="1">Flagellum axoneme</location>
    </subcellularLocation>
</comment>
<dbReference type="PROSITE" id="PS50222">
    <property type="entry name" value="EF_HAND_2"/>
    <property type="match status" value="2"/>
</dbReference>
<dbReference type="Gene3D" id="1.10.238.10">
    <property type="entry name" value="EF-hand"/>
    <property type="match status" value="1"/>
</dbReference>
<dbReference type="PANTHER" id="PTHR12086:SF12">
    <property type="entry name" value="EF-HAND DOMAIN-CONTAINING FAMILY MEMBER B"/>
    <property type="match status" value="1"/>
</dbReference>
<evidence type="ECO:0000313" key="12">
    <source>
        <dbReference type="Proteomes" id="UP000018468"/>
    </source>
</evidence>
<dbReference type="FunCoup" id="W5MHR9">
    <property type="interactions" value="160"/>
</dbReference>
<keyword evidence="2" id="KW-0963">Cytoplasm</keyword>
<dbReference type="InterPro" id="IPR040193">
    <property type="entry name" value="EFHC1/EFHC2/EFHB"/>
</dbReference>
<dbReference type="Pfam" id="PF13499">
    <property type="entry name" value="EF-hand_7"/>
    <property type="match status" value="1"/>
</dbReference>
<reference evidence="11" key="2">
    <citation type="submission" date="2025-08" db="UniProtKB">
        <authorList>
            <consortium name="Ensembl"/>
        </authorList>
    </citation>
    <scope>IDENTIFICATION</scope>
</reference>
<evidence type="ECO:0000256" key="8">
    <source>
        <dbReference type="ARBA" id="ARBA00023212"/>
    </source>
</evidence>
<name>W5MHR9_LEPOC</name>
<keyword evidence="8" id="KW-0206">Cytoskeleton</keyword>
<evidence type="ECO:0000313" key="11">
    <source>
        <dbReference type="Ensembl" id="ENSLOCP00000007928.1"/>
    </source>
</evidence>
<dbReference type="GeneTree" id="ENSGT00530000063528"/>
<dbReference type="STRING" id="7918.ENSLOCP00000007928"/>
<dbReference type="InterPro" id="IPR018247">
    <property type="entry name" value="EF_Hand_1_Ca_BS"/>
</dbReference>
<organism evidence="11 12">
    <name type="scientific">Lepisosteus oculatus</name>
    <name type="common">Spotted gar</name>
    <dbReference type="NCBI Taxonomy" id="7918"/>
    <lineage>
        <taxon>Eukaryota</taxon>
        <taxon>Metazoa</taxon>
        <taxon>Chordata</taxon>
        <taxon>Craniata</taxon>
        <taxon>Vertebrata</taxon>
        <taxon>Euteleostomi</taxon>
        <taxon>Actinopterygii</taxon>
        <taxon>Neopterygii</taxon>
        <taxon>Holostei</taxon>
        <taxon>Semionotiformes</taxon>
        <taxon>Lepisosteidae</taxon>
        <taxon>Lepisosteus</taxon>
    </lineage>
</organism>